<reference evidence="9" key="1">
    <citation type="journal article" date="2019" name="Int. J. Syst. Evol. Microbiol.">
        <title>The Global Catalogue of Microorganisms (GCM) 10K type strain sequencing project: providing services to taxonomists for standard genome sequencing and annotation.</title>
        <authorList>
            <consortium name="The Broad Institute Genomics Platform"/>
            <consortium name="The Broad Institute Genome Sequencing Center for Infectious Disease"/>
            <person name="Wu L."/>
            <person name="Ma J."/>
        </authorList>
    </citation>
    <scope>NUCLEOTIDE SEQUENCE [LARGE SCALE GENOMIC DNA]</scope>
    <source>
        <strain evidence="9">JCM 16702</strain>
    </source>
</reference>
<evidence type="ECO:0000256" key="1">
    <source>
        <dbReference type="ARBA" id="ARBA00004141"/>
    </source>
</evidence>
<evidence type="ECO:0000256" key="6">
    <source>
        <dbReference type="SAM" id="Phobius"/>
    </source>
</evidence>
<protein>
    <recommendedName>
        <fullName evidence="7">Inositolphosphotransferase Aur1/Ipt1 domain-containing protein</fullName>
    </recommendedName>
</protein>
<feature type="transmembrane region" description="Helical" evidence="6">
    <location>
        <begin position="95"/>
        <end position="120"/>
    </location>
</feature>
<dbReference type="Proteomes" id="UP001500683">
    <property type="component" value="Unassembled WGS sequence"/>
</dbReference>
<evidence type="ECO:0000256" key="5">
    <source>
        <dbReference type="SAM" id="MobiDB-lite"/>
    </source>
</evidence>
<feature type="transmembrane region" description="Helical" evidence="6">
    <location>
        <begin position="239"/>
        <end position="257"/>
    </location>
</feature>
<keyword evidence="4 6" id="KW-0472">Membrane</keyword>
<comment type="subcellular location">
    <subcellularLocation>
        <location evidence="1">Membrane</location>
        <topology evidence="1">Multi-pass membrane protein</topology>
    </subcellularLocation>
</comment>
<proteinExistence type="predicted"/>
<keyword evidence="3 6" id="KW-1133">Transmembrane helix</keyword>
<feature type="transmembrane region" description="Helical" evidence="6">
    <location>
        <begin position="212"/>
        <end position="233"/>
    </location>
</feature>
<feature type="transmembrane region" description="Helical" evidence="6">
    <location>
        <begin position="39"/>
        <end position="56"/>
    </location>
</feature>
<dbReference type="RefSeq" id="WP_344956909.1">
    <property type="nucleotide sequence ID" value="NZ_BAAAZG010000058.1"/>
</dbReference>
<evidence type="ECO:0000256" key="4">
    <source>
        <dbReference type="ARBA" id="ARBA00023136"/>
    </source>
</evidence>
<feature type="transmembrane region" description="Helical" evidence="6">
    <location>
        <begin position="186"/>
        <end position="205"/>
    </location>
</feature>
<feature type="transmembrane region" description="Helical" evidence="6">
    <location>
        <begin position="132"/>
        <end position="151"/>
    </location>
</feature>
<feature type="region of interest" description="Disordered" evidence="5">
    <location>
        <begin position="1"/>
        <end position="20"/>
    </location>
</feature>
<dbReference type="Pfam" id="PF14378">
    <property type="entry name" value="PAP2_3"/>
    <property type="match status" value="1"/>
</dbReference>
<feature type="region of interest" description="Disordered" evidence="5">
    <location>
        <begin position="282"/>
        <end position="328"/>
    </location>
</feature>
<feature type="compositionally biased region" description="Low complexity" evidence="5">
    <location>
        <begin position="303"/>
        <end position="317"/>
    </location>
</feature>
<dbReference type="InterPro" id="IPR052185">
    <property type="entry name" value="IPC_Synthase-Related"/>
</dbReference>
<organism evidence="8 9">
    <name type="scientific">Actinomadura miaoliensis</name>
    <dbReference type="NCBI Taxonomy" id="430685"/>
    <lineage>
        <taxon>Bacteria</taxon>
        <taxon>Bacillati</taxon>
        <taxon>Actinomycetota</taxon>
        <taxon>Actinomycetes</taxon>
        <taxon>Streptosporangiales</taxon>
        <taxon>Thermomonosporaceae</taxon>
        <taxon>Actinomadura</taxon>
    </lineage>
</organism>
<evidence type="ECO:0000259" key="7">
    <source>
        <dbReference type="Pfam" id="PF14378"/>
    </source>
</evidence>
<evidence type="ECO:0000313" key="9">
    <source>
        <dbReference type="Proteomes" id="UP001500683"/>
    </source>
</evidence>
<dbReference type="EMBL" id="BAAAZG010000058">
    <property type="protein sequence ID" value="GAA4098648.1"/>
    <property type="molecule type" value="Genomic_DNA"/>
</dbReference>
<dbReference type="Gene3D" id="1.20.144.10">
    <property type="entry name" value="Phosphatidic acid phosphatase type 2/haloperoxidase"/>
    <property type="match status" value="1"/>
</dbReference>
<evidence type="ECO:0000256" key="2">
    <source>
        <dbReference type="ARBA" id="ARBA00022692"/>
    </source>
</evidence>
<sequence length="328" mass="35756">MAQTAPTATPSRFAPPGRVTARPRAGAVGSLAPSVWRELALIVLFYTAYTLTRLILVQDGTGPAFTHADQILAFERSLGIDVELGLNRMLLEVPWLARAANVFYATAHFAVTLGVVVWVYRRHPAHYRWLRTGIMTATGAALLGFWLYPLAPPRFLEHEGFVDPVTALHSMGLYASDASGTLTNQYAAMPSMHAGWALWCGFVLVRLAARRWVRALGVVYPATTVAVILATANHYVLDAVAGIALTAAALYASWLLYRRTRPERTRRAETVETAVAERRAEAQLHAKARRRGRSAPGRRTDGDTCGTNPDTGDTGDTPLHSGKSARAR</sequence>
<feature type="domain" description="Inositolphosphotransferase Aur1/Ipt1" evidence="7">
    <location>
        <begin position="70"/>
        <end position="251"/>
    </location>
</feature>
<dbReference type="CDD" id="cd03386">
    <property type="entry name" value="PAP2_Aur1_like"/>
    <property type="match status" value="1"/>
</dbReference>
<feature type="compositionally biased region" description="Polar residues" evidence="5">
    <location>
        <begin position="1"/>
        <end position="10"/>
    </location>
</feature>
<comment type="caution">
    <text evidence="8">The sequence shown here is derived from an EMBL/GenBank/DDBJ whole genome shotgun (WGS) entry which is preliminary data.</text>
</comment>
<name>A0ABP7WXL8_9ACTN</name>
<dbReference type="PANTHER" id="PTHR31310:SF7">
    <property type="entry name" value="PA-PHOSPHATASE RELATED-FAMILY PROTEIN DDB_G0268928"/>
    <property type="match status" value="1"/>
</dbReference>
<evidence type="ECO:0000313" key="8">
    <source>
        <dbReference type="EMBL" id="GAA4098648.1"/>
    </source>
</evidence>
<keyword evidence="2 6" id="KW-0812">Transmembrane</keyword>
<dbReference type="InterPro" id="IPR026841">
    <property type="entry name" value="Aur1/Ipt1"/>
</dbReference>
<gene>
    <name evidence="8" type="ORF">GCM10022214_74030</name>
</gene>
<dbReference type="PANTHER" id="PTHR31310">
    <property type="match status" value="1"/>
</dbReference>
<accession>A0ABP7WXL8</accession>
<keyword evidence="9" id="KW-1185">Reference proteome</keyword>
<evidence type="ECO:0000256" key="3">
    <source>
        <dbReference type="ARBA" id="ARBA00022989"/>
    </source>
</evidence>